<gene>
    <name evidence="1" type="ORF">K4L44_11260</name>
</gene>
<protein>
    <submittedName>
        <fullName evidence="1">YigZ family protein</fullName>
    </submittedName>
</protein>
<dbReference type="Proteomes" id="UP000826212">
    <property type="component" value="Chromosome"/>
</dbReference>
<evidence type="ECO:0000313" key="1">
    <source>
        <dbReference type="EMBL" id="QZE15997.1"/>
    </source>
</evidence>
<proteinExistence type="predicted"/>
<sequence>MELKDTYKTIEGTAEGLFKDKGSKFIAYAYPIYDQSEVKPIIDVLKKEHYSARHHCYAYRLGVEGDEFRANDDGEPSGSAGKPILGQLLSNELSNVLVVVVRYFGGTLLGVPGLINAYKKSTLDVIDNAQVIEKIVEDLIQVTFDYLVMNDVMKVIKDESLKQISSEYDLMCSIVLPIRKTKTNSIVSRFKKIDSVTVENVGVL</sequence>
<reference evidence="1" key="1">
    <citation type="submission" date="2021-08" db="EMBL/GenBank/DDBJ databases">
        <title>Novel anaerobic bacterium isolated from sea squirt in East Sea, Republic of Korea.</title>
        <authorList>
            <person name="Nguyen T.H."/>
            <person name="Li Z."/>
            <person name="Lee Y.-J."/>
            <person name="Ko J."/>
            <person name="Kim S.-G."/>
        </authorList>
    </citation>
    <scope>NUCLEOTIDE SEQUENCE</scope>
    <source>
        <strain evidence="1">KCTC 25031</strain>
    </source>
</reference>
<evidence type="ECO:0000313" key="2">
    <source>
        <dbReference type="Proteomes" id="UP000826212"/>
    </source>
</evidence>
<dbReference type="EMBL" id="CP081303">
    <property type="protein sequence ID" value="QZE15997.1"/>
    <property type="molecule type" value="Genomic_DNA"/>
</dbReference>
<organism evidence="1 2">
    <name type="scientific">Halosquirtibacter laminarini</name>
    <dbReference type="NCBI Taxonomy" id="3374600"/>
    <lineage>
        <taxon>Bacteria</taxon>
        <taxon>Pseudomonadati</taxon>
        <taxon>Bacteroidota</taxon>
        <taxon>Bacteroidia</taxon>
        <taxon>Marinilabiliales</taxon>
        <taxon>Prolixibacteraceae</taxon>
        <taxon>Halosquirtibacter</taxon>
    </lineage>
</organism>
<accession>A0AC61NJU4</accession>
<keyword evidence="2" id="KW-1185">Reference proteome</keyword>
<name>A0AC61NJU4_9BACT</name>